<dbReference type="Proteomes" id="UP000199513">
    <property type="component" value="Unassembled WGS sequence"/>
</dbReference>
<sequence length="293" mass="33944">MKKNIFLALTAYIPFLLFGHIKNLAGWEVSFVFYSICYFFLGLAFHKVATRPIIYHSIIISSLLGYAIFLYTEMSSLYFPAITPATFFTGGLSYLLGYYYRRNSIGKHIVLIVLFLVLELFYTNYFVRNYIYNLSINTLEKEYLLGMTINVPALKSIEGRLISEEYFANKVLVLDFWYTKCGNCMPKLKELDKIYEHFANNPDVLVASIVDGKLSSMEETKELLKTWQFKHPIYYDSMGIFINRYQIGKNGYPVELRIGKDGRIKQSYEGLGNPKISNYVINSITDIEQLLND</sequence>
<feature type="transmembrane region" description="Helical" evidence="1">
    <location>
        <begin position="109"/>
        <end position="127"/>
    </location>
</feature>
<protein>
    <submittedName>
        <fullName evidence="3">Thiol-disulfide isomerase or thioredoxin</fullName>
    </submittedName>
</protein>
<evidence type="ECO:0000259" key="2">
    <source>
        <dbReference type="PROSITE" id="PS51352"/>
    </source>
</evidence>
<dbReference type="Gene3D" id="3.40.30.10">
    <property type="entry name" value="Glutaredoxin"/>
    <property type="match status" value="1"/>
</dbReference>
<dbReference type="GO" id="GO:0016853">
    <property type="term" value="F:isomerase activity"/>
    <property type="evidence" value="ECO:0007669"/>
    <property type="project" value="UniProtKB-KW"/>
</dbReference>
<dbReference type="EMBL" id="FONY01000009">
    <property type="protein sequence ID" value="SFE90508.1"/>
    <property type="molecule type" value="Genomic_DNA"/>
</dbReference>
<evidence type="ECO:0000256" key="1">
    <source>
        <dbReference type="SAM" id="Phobius"/>
    </source>
</evidence>
<evidence type="ECO:0000313" key="4">
    <source>
        <dbReference type="Proteomes" id="UP000199513"/>
    </source>
</evidence>
<dbReference type="AlphaFoldDB" id="A0A1I2EDG1"/>
<dbReference type="SUPFAM" id="SSF52833">
    <property type="entry name" value="Thioredoxin-like"/>
    <property type="match status" value="1"/>
</dbReference>
<dbReference type="GO" id="GO:0016491">
    <property type="term" value="F:oxidoreductase activity"/>
    <property type="evidence" value="ECO:0007669"/>
    <property type="project" value="InterPro"/>
</dbReference>
<accession>A0A1I2EDG1</accession>
<dbReference type="PROSITE" id="PS51352">
    <property type="entry name" value="THIOREDOXIN_2"/>
    <property type="match status" value="1"/>
</dbReference>
<feature type="transmembrane region" description="Helical" evidence="1">
    <location>
        <begin position="53"/>
        <end position="71"/>
    </location>
</feature>
<dbReference type="InterPro" id="IPR036249">
    <property type="entry name" value="Thioredoxin-like_sf"/>
</dbReference>
<dbReference type="PANTHER" id="PTHR42852">
    <property type="entry name" value="THIOL:DISULFIDE INTERCHANGE PROTEIN DSBE"/>
    <property type="match status" value="1"/>
</dbReference>
<name>A0A1I2EDG1_9BACT</name>
<keyword evidence="1" id="KW-0472">Membrane</keyword>
<reference evidence="3 4" key="1">
    <citation type="submission" date="2016-10" db="EMBL/GenBank/DDBJ databases">
        <authorList>
            <person name="de Groot N.N."/>
        </authorList>
    </citation>
    <scope>NUCLEOTIDE SEQUENCE [LARGE SCALE GENOMIC DNA]</scope>
    <source>
        <strain>GEY</strain>
        <strain evidence="4">DSM 9560</strain>
    </source>
</reference>
<dbReference type="STRING" id="1003.SAMN04488541_1009114"/>
<dbReference type="OrthoDB" id="9811998at2"/>
<gene>
    <name evidence="3" type="ORF">SAMN04488541_1009114</name>
</gene>
<feature type="transmembrane region" description="Helical" evidence="1">
    <location>
        <begin position="29"/>
        <end position="46"/>
    </location>
</feature>
<keyword evidence="4" id="KW-1185">Reference proteome</keyword>
<dbReference type="RefSeq" id="WP_091542328.1">
    <property type="nucleotide sequence ID" value="NZ_FONY01000009.1"/>
</dbReference>
<feature type="domain" description="Thioredoxin" evidence="2">
    <location>
        <begin position="143"/>
        <end position="293"/>
    </location>
</feature>
<proteinExistence type="predicted"/>
<organism evidence="3 4">
    <name type="scientific">Thermoflexibacter ruber</name>
    <dbReference type="NCBI Taxonomy" id="1003"/>
    <lineage>
        <taxon>Bacteria</taxon>
        <taxon>Pseudomonadati</taxon>
        <taxon>Bacteroidota</taxon>
        <taxon>Cytophagia</taxon>
        <taxon>Cytophagales</taxon>
        <taxon>Thermoflexibacteraceae</taxon>
        <taxon>Thermoflexibacter</taxon>
    </lineage>
</organism>
<dbReference type="InterPro" id="IPR050553">
    <property type="entry name" value="Thioredoxin_ResA/DsbE_sf"/>
</dbReference>
<evidence type="ECO:0000313" key="3">
    <source>
        <dbReference type="EMBL" id="SFE90508.1"/>
    </source>
</evidence>
<dbReference type="PANTHER" id="PTHR42852:SF13">
    <property type="entry name" value="PROTEIN DIPZ"/>
    <property type="match status" value="1"/>
</dbReference>
<keyword evidence="1" id="KW-0812">Transmembrane</keyword>
<dbReference type="GO" id="GO:0016209">
    <property type="term" value="F:antioxidant activity"/>
    <property type="evidence" value="ECO:0007669"/>
    <property type="project" value="InterPro"/>
</dbReference>
<dbReference type="InterPro" id="IPR013766">
    <property type="entry name" value="Thioredoxin_domain"/>
</dbReference>
<keyword evidence="1" id="KW-1133">Transmembrane helix</keyword>
<dbReference type="InterPro" id="IPR000866">
    <property type="entry name" value="AhpC/TSA"/>
</dbReference>
<dbReference type="CDD" id="cd02966">
    <property type="entry name" value="TlpA_like_family"/>
    <property type="match status" value="1"/>
</dbReference>
<dbReference type="Pfam" id="PF00578">
    <property type="entry name" value="AhpC-TSA"/>
    <property type="match status" value="1"/>
</dbReference>
<feature type="transmembrane region" description="Helical" evidence="1">
    <location>
        <begin position="77"/>
        <end position="97"/>
    </location>
</feature>
<keyword evidence="3" id="KW-0413">Isomerase</keyword>